<evidence type="ECO:0000313" key="4">
    <source>
        <dbReference type="RefSeq" id="XP_033456090.1"/>
    </source>
</evidence>
<dbReference type="GO" id="GO:0051315">
    <property type="term" value="P:attachment of mitotic spindle microtubules to kinetochore"/>
    <property type="evidence" value="ECO:0007669"/>
    <property type="project" value="TreeGrafter"/>
</dbReference>
<dbReference type="Pfam" id="PF20882">
    <property type="entry name" value="Sos7"/>
    <property type="match status" value="1"/>
</dbReference>
<evidence type="ECO:0000256" key="1">
    <source>
        <dbReference type="SAM" id="Coils"/>
    </source>
</evidence>
<keyword evidence="1" id="KW-0175">Coiled coil</keyword>
<feature type="domain" description="Kinetochore protein Sos7 coiled-coil" evidence="2">
    <location>
        <begin position="53"/>
        <end position="127"/>
    </location>
</feature>
<gene>
    <name evidence="4" type="ORF">K489DRAFT_344868</name>
</gene>
<feature type="coiled-coil region" evidence="1">
    <location>
        <begin position="181"/>
        <end position="222"/>
    </location>
</feature>
<dbReference type="GO" id="GO:0000776">
    <property type="term" value="C:kinetochore"/>
    <property type="evidence" value="ECO:0007669"/>
    <property type="project" value="InterPro"/>
</dbReference>
<reference evidence="4" key="2">
    <citation type="submission" date="2020-04" db="EMBL/GenBank/DDBJ databases">
        <authorList>
            <consortium name="NCBI Genome Project"/>
        </authorList>
    </citation>
    <scope>NUCLEOTIDE SEQUENCE</scope>
    <source>
        <strain evidence="4">CBS 342.82</strain>
    </source>
</reference>
<organism evidence="4">
    <name type="scientific">Dissoconium aciculare CBS 342.82</name>
    <dbReference type="NCBI Taxonomy" id="1314786"/>
    <lineage>
        <taxon>Eukaryota</taxon>
        <taxon>Fungi</taxon>
        <taxon>Dikarya</taxon>
        <taxon>Ascomycota</taxon>
        <taxon>Pezizomycotina</taxon>
        <taxon>Dothideomycetes</taxon>
        <taxon>Dothideomycetidae</taxon>
        <taxon>Mycosphaerellales</taxon>
        <taxon>Dissoconiaceae</taxon>
        <taxon>Dissoconium</taxon>
    </lineage>
</organism>
<dbReference type="GO" id="GO:0034501">
    <property type="term" value="P:protein localization to kinetochore"/>
    <property type="evidence" value="ECO:0007669"/>
    <property type="project" value="InterPro"/>
</dbReference>
<name>A0A6J3LUV3_9PEZI</name>
<dbReference type="InterPro" id="IPR037475">
    <property type="entry name" value="Sos7"/>
</dbReference>
<evidence type="ECO:0000259" key="2">
    <source>
        <dbReference type="Pfam" id="PF20882"/>
    </source>
</evidence>
<dbReference type="RefSeq" id="XP_033456090.1">
    <property type="nucleotide sequence ID" value="XM_033602323.1"/>
</dbReference>
<reference evidence="4" key="1">
    <citation type="submission" date="2020-01" db="EMBL/GenBank/DDBJ databases">
        <authorList>
            <consortium name="DOE Joint Genome Institute"/>
            <person name="Haridas S."/>
            <person name="Albert R."/>
            <person name="Binder M."/>
            <person name="Bloem J."/>
            <person name="Labutti K."/>
            <person name="Salamov A."/>
            <person name="Andreopoulos B."/>
            <person name="Baker S.E."/>
            <person name="Barry K."/>
            <person name="Bills G."/>
            <person name="Bluhm B.H."/>
            <person name="Cannon C."/>
            <person name="Castanera R."/>
            <person name="Culley D.E."/>
            <person name="Daum C."/>
            <person name="Ezra D."/>
            <person name="Gonzalez J.B."/>
            <person name="Henrissat B."/>
            <person name="Kuo A."/>
            <person name="Liang C."/>
            <person name="Lipzen A."/>
            <person name="Lutzoni F."/>
            <person name="Magnuson J."/>
            <person name="Mondo S."/>
            <person name="Nolan M."/>
            <person name="Ohm R."/>
            <person name="Pangilinan J."/>
            <person name="Park H.-J."/>
            <person name="Ramirez L."/>
            <person name="Alfaro M."/>
            <person name="Sun H."/>
            <person name="Tritt A."/>
            <person name="Yoshinaga Y."/>
            <person name="Zwiers L.-H."/>
            <person name="Turgeon B.G."/>
            <person name="Goodwin S.B."/>
            <person name="Spatafora J.W."/>
            <person name="Crous P.W."/>
            <person name="Grigoriev I.V."/>
        </authorList>
    </citation>
    <scope>NUCLEOTIDE SEQUENCE</scope>
    <source>
        <strain evidence="4">CBS 342.82</strain>
    </source>
</reference>
<evidence type="ECO:0000313" key="3">
    <source>
        <dbReference type="Proteomes" id="UP000504637"/>
    </source>
</evidence>
<protein>
    <recommendedName>
        <fullName evidence="2">Kinetochore protein Sos7 coiled-coil domain-containing protein</fullName>
    </recommendedName>
</protein>
<proteinExistence type="predicted"/>
<accession>A0A6J3LUV3</accession>
<dbReference type="InterPro" id="IPR048781">
    <property type="entry name" value="Sos7_CC"/>
</dbReference>
<sequence>MTTANISTTLEHLQQPQPLSILKLSKPILHPKEDSGNTTTPSMLAADLAHYRDLFSKLRFSYVEQVTKERFLRTICAEQPEFATAVENAELQTRLLVDKAQLKEKKTEVAEMISALEAQGRELAKRYEHIQLQTVQLAALPAQITDLNQTLLALHVRQKEQQTALHSSSASSDPDLHLPSLSATRQRLSEREQELQRIDLEIARLQAALPAKQAETRRLEEELAPVWKSRDTAVELALEAKRRREEGGMAVDELEERGRWLRGVEGVMKGLELEA</sequence>
<dbReference type="GeneID" id="54360123"/>
<reference evidence="4" key="3">
    <citation type="submission" date="2025-08" db="UniProtKB">
        <authorList>
            <consortium name="RefSeq"/>
        </authorList>
    </citation>
    <scope>IDENTIFICATION</scope>
    <source>
        <strain evidence="4">CBS 342.82</strain>
    </source>
</reference>
<dbReference type="PANTHER" id="PTHR37329:SF1">
    <property type="entry name" value="KINETOCHORE PROTEIN SOS7"/>
    <property type="match status" value="1"/>
</dbReference>
<dbReference type="OrthoDB" id="18959at2759"/>
<keyword evidence="3" id="KW-1185">Reference proteome</keyword>
<dbReference type="AlphaFoldDB" id="A0A6J3LUV3"/>
<dbReference type="Proteomes" id="UP000504637">
    <property type="component" value="Unplaced"/>
</dbReference>
<dbReference type="PANTHER" id="PTHR37329">
    <property type="entry name" value="KINETOCHORE PROTEIN SOS7"/>
    <property type="match status" value="1"/>
</dbReference>